<keyword evidence="2" id="KW-0812">Transmembrane</keyword>
<dbReference type="RefSeq" id="XP_014661775.1">
    <property type="nucleotide sequence ID" value="XM_014806289.1"/>
</dbReference>
<evidence type="ECO:0000256" key="1">
    <source>
        <dbReference type="SAM" id="MobiDB-lite"/>
    </source>
</evidence>
<feature type="compositionally biased region" description="Basic and acidic residues" evidence="1">
    <location>
        <begin position="325"/>
        <end position="339"/>
    </location>
</feature>
<feature type="compositionally biased region" description="Polar residues" evidence="1">
    <location>
        <begin position="340"/>
        <end position="349"/>
    </location>
</feature>
<feature type="region of interest" description="Disordered" evidence="1">
    <location>
        <begin position="302"/>
        <end position="356"/>
    </location>
</feature>
<gene>
    <name evidence="4" type="primary">LOC106804899</name>
</gene>
<feature type="transmembrane region" description="Helical" evidence="2">
    <location>
        <begin position="269"/>
        <end position="293"/>
    </location>
</feature>
<dbReference type="Proteomes" id="UP000695022">
    <property type="component" value="Unplaced"/>
</dbReference>
<feature type="region of interest" description="Disordered" evidence="1">
    <location>
        <begin position="183"/>
        <end position="230"/>
    </location>
</feature>
<name>A0ABM1DPA4_PRICU</name>
<keyword evidence="2" id="KW-1133">Transmembrane helix</keyword>
<protein>
    <submittedName>
        <fullName evidence="4">Uncharacterized protein LOC106804899</fullName>
    </submittedName>
</protein>
<organism evidence="3 4">
    <name type="scientific">Priapulus caudatus</name>
    <name type="common">Priapulid worm</name>
    <dbReference type="NCBI Taxonomy" id="37621"/>
    <lineage>
        <taxon>Eukaryota</taxon>
        <taxon>Metazoa</taxon>
        <taxon>Ecdysozoa</taxon>
        <taxon>Scalidophora</taxon>
        <taxon>Priapulida</taxon>
        <taxon>Priapulimorpha</taxon>
        <taxon>Priapulimorphida</taxon>
        <taxon>Priapulidae</taxon>
        <taxon>Priapulus</taxon>
    </lineage>
</organism>
<evidence type="ECO:0000256" key="2">
    <source>
        <dbReference type="SAM" id="Phobius"/>
    </source>
</evidence>
<keyword evidence="2" id="KW-0472">Membrane</keyword>
<accession>A0ABM1DPA4</accession>
<dbReference type="GeneID" id="106804899"/>
<evidence type="ECO:0000313" key="3">
    <source>
        <dbReference type="Proteomes" id="UP000695022"/>
    </source>
</evidence>
<keyword evidence="3" id="KW-1185">Reference proteome</keyword>
<proteinExistence type="predicted"/>
<evidence type="ECO:0000313" key="4">
    <source>
        <dbReference type="RefSeq" id="XP_014661775.1"/>
    </source>
</evidence>
<sequence>MGGGGAELMPLLGLTDRAFGVSCSLKDGTLRRQKRPAGQEIYTGYGESDMDAVELRVVAGTDPQGTESQMIPVGSKATLAIVYPHAQPDRRDCMCSVAPRGAKAERSVTLSFCQVNRGPRGYERAVSLRVLRADGKRYVYASFKMFKFPDRNTLYFQCDVKFNFCGPRRTFCHRQKHDCEASTLSKRKRRSNEQDEIDRLMENADPPLPAASSYVMGDHGESEDEDGKNSTTVQLYRDVIIVMPGEPAYEAMKLASSREDSVCLHEERMWWATGFTCLAVICLFFSGIVCFQLKNIQRTSTKKQKAYAATESSATSAQRHKNRKRNDDKHDNSSNEKANDQVSNVTTESDVSKKKETNLSENLLTASELMQMNIL</sequence>
<feature type="compositionally biased region" description="Basic and acidic residues" evidence="1">
    <location>
        <begin position="191"/>
        <end position="202"/>
    </location>
</feature>
<feature type="compositionally biased region" description="Low complexity" evidence="1">
    <location>
        <begin position="306"/>
        <end position="317"/>
    </location>
</feature>
<reference evidence="4" key="1">
    <citation type="submission" date="2025-08" db="UniProtKB">
        <authorList>
            <consortium name="RefSeq"/>
        </authorList>
    </citation>
    <scope>IDENTIFICATION</scope>
</reference>